<protein>
    <submittedName>
        <fullName evidence="2">Uncharacterized protein</fullName>
    </submittedName>
</protein>
<dbReference type="OrthoDB" id="10507324at2759"/>
<dbReference type="AlphaFoldDB" id="A0A2G5VBY9"/>
<reference evidence="2" key="1">
    <citation type="journal article" date="2018" name="Science">
        <title>Rapid genome shrinkage in a self-fertile nematode reveals sperm competition proteins.</title>
        <authorList>
            <person name="Yin D."/>
            <person name="Schwarz E.M."/>
            <person name="Thomas C.G."/>
            <person name="Felde R.L."/>
            <person name="Korf I.F."/>
            <person name="Cutter A.D."/>
            <person name="Schartner C.M."/>
            <person name="Ralston E.J."/>
            <person name="Meyer B.J."/>
            <person name="Haag E.S."/>
        </authorList>
    </citation>
    <scope>NUCLEOTIDE SEQUENCE</scope>
    <source>
        <strain evidence="2">JU1422</strain>
    </source>
</reference>
<evidence type="ECO:0000313" key="2">
    <source>
        <dbReference type="EMBL" id="PIC49293.1"/>
    </source>
</evidence>
<dbReference type="EMBL" id="PDUG01000002">
    <property type="protein sequence ID" value="PIC49293.1"/>
    <property type="molecule type" value="Genomic_DNA"/>
</dbReference>
<sequence length="117" mass="12620">MQHVASCHLEFPKSTQEAVSLNLNIYIFLESGEAGSKCDYGYEDKDGLCKYTGATTSTVAPSTVTAPKVPTAAISFPNQNVLENSENDVPNEPSSSYSIFSMVHILVVLGFGYSIFT</sequence>
<keyword evidence="1" id="KW-0812">Transmembrane</keyword>
<proteinExistence type="predicted"/>
<feature type="transmembrane region" description="Helical" evidence="1">
    <location>
        <begin position="97"/>
        <end position="116"/>
    </location>
</feature>
<keyword evidence="3" id="KW-1185">Reference proteome</keyword>
<evidence type="ECO:0000256" key="1">
    <source>
        <dbReference type="SAM" id="Phobius"/>
    </source>
</evidence>
<name>A0A2G5VBY9_9PELO</name>
<organism evidence="2 3">
    <name type="scientific">Caenorhabditis nigoni</name>
    <dbReference type="NCBI Taxonomy" id="1611254"/>
    <lineage>
        <taxon>Eukaryota</taxon>
        <taxon>Metazoa</taxon>
        <taxon>Ecdysozoa</taxon>
        <taxon>Nematoda</taxon>
        <taxon>Chromadorea</taxon>
        <taxon>Rhabditida</taxon>
        <taxon>Rhabditina</taxon>
        <taxon>Rhabditomorpha</taxon>
        <taxon>Rhabditoidea</taxon>
        <taxon>Rhabditidae</taxon>
        <taxon>Peloderinae</taxon>
        <taxon>Caenorhabditis</taxon>
    </lineage>
</organism>
<keyword evidence="1" id="KW-1133">Transmembrane helix</keyword>
<accession>A0A2G5VBY9</accession>
<dbReference type="Proteomes" id="UP000230233">
    <property type="component" value="Chromosome II"/>
</dbReference>
<gene>
    <name evidence="2" type="primary">Cnig_chr_II.g7949</name>
    <name evidence="2" type="ORF">B9Z55_007949</name>
</gene>
<evidence type="ECO:0000313" key="3">
    <source>
        <dbReference type="Proteomes" id="UP000230233"/>
    </source>
</evidence>
<comment type="caution">
    <text evidence="2">The sequence shown here is derived from an EMBL/GenBank/DDBJ whole genome shotgun (WGS) entry which is preliminary data.</text>
</comment>
<keyword evidence="1" id="KW-0472">Membrane</keyword>